<feature type="transmembrane region" description="Helical" evidence="2">
    <location>
        <begin position="12"/>
        <end position="32"/>
    </location>
</feature>
<proteinExistence type="predicted"/>
<feature type="coiled-coil region" evidence="1">
    <location>
        <begin position="63"/>
        <end position="115"/>
    </location>
</feature>
<keyword evidence="2" id="KW-0812">Transmembrane</keyword>
<sequence length="126" mass="14558">MFLGSLVMDEASIMNLLTTAPPMAAFAGYLFYQNIGNVKRFDELMEKQDLREQDLRSRYDKVISDLQLEKSQIKDEANNTKTALAIRIEGIDKQLDEMEKKFDRLILIVDKIQEKLTDLRISRGAE</sequence>
<dbReference type="EMBL" id="DNAN01000578">
    <property type="protein sequence ID" value="HAW77311.1"/>
    <property type="molecule type" value="Genomic_DNA"/>
</dbReference>
<keyword evidence="2" id="KW-1133">Transmembrane helix</keyword>
<organism evidence="3 4">
    <name type="scientific">Alteromonas australica</name>
    <dbReference type="NCBI Taxonomy" id="589873"/>
    <lineage>
        <taxon>Bacteria</taxon>
        <taxon>Pseudomonadati</taxon>
        <taxon>Pseudomonadota</taxon>
        <taxon>Gammaproteobacteria</taxon>
        <taxon>Alteromonadales</taxon>
        <taxon>Alteromonadaceae</taxon>
        <taxon>Alteromonas/Salinimonas group</taxon>
        <taxon>Alteromonas</taxon>
    </lineage>
</organism>
<protein>
    <submittedName>
        <fullName evidence="3">Uncharacterized protein</fullName>
    </submittedName>
</protein>
<gene>
    <name evidence="3" type="ORF">DCW74_16440</name>
</gene>
<evidence type="ECO:0000313" key="4">
    <source>
        <dbReference type="Proteomes" id="UP000263517"/>
    </source>
</evidence>
<evidence type="ECO:0000256" key="1">
    <source>
        <dbReference type="SAM" id="Coils"/>
    </source>
</evidence>
<evidence type="ECO:0000256" key="2">
    <source>
        <dbReference type="SAM" id="Phobius"/>
    </source>
</evidence>
<reference evidence="3 4" key="1">
    <citation type="journal article" date="2018" name="Nat. Biotechnol.">
        <title>A standardized bacterial taxonomy based on genome phylogeny substantially revises the tree of life.</title>
        <authorList>
            <person name="Parks D.H."/>
            <person name="Chuvochina M."/>
            <person name="Waite D.W."/>
            <person name="Rinke C."/>
            <person name="Skarshewski A."/>
            <person name="Chaumeil P.A."/>
            <person name="Hugenholtz P."/>
        </authorList>
    </citation>
    <scope>NUCLEOTIDE SEQUENCE [LARGE SCALE GENOMIC DNA]</scope>
    <source>
        <strain evidence="3">UBA11978</strain>
    </source>
</reference>
<keyword evidence="2" id="KW-0472">Membrane</keyword>
<accession>A0A350P7P4</accession>
<dbReference type="AlphaFoldDB" id="A0A350P7P4"/>
<keyword evidence="1" id="KW-0175">Coiled coil</keyword>
<comment type="caution">
    <text evidence="3">The sequence shown here is derived from an EMBL/GenBank/DDBJ whole genome shotgun (WGS) entry which is preliminary data.</text>
</comment>
<name>A0A350P7P4_9ALTE</name>
<dbReference type="Proteomes" id="UP000263517">
    <property type="component" value="Unassembled WGS sequence"/>
</dbReference>
<evidence type="ECO:0000313" key="3">
    <source>
        <dbReference type="EMBL" id="HAW77311.1"/>
    </source>
</evidence>